<dbReference type="Pfam" id="PF01083">
    <property type="entry name" value="Cutinase"/>
    <property type="match status" value="1"/>
</dbReference>
<evidence type="ECO:0000256" key="7">
    <source>
        <dbReference type="ARBA" id="ARBA00034045"/>
    </source>
</evidence>
<dbReference type="InterPro" id="IPR011150">
    <property type="entry name" value="Cutinase_monf"/>
</dbReference>
<dbReference type="InParanoid" id="A0A2T3AJ03"/>
<keyword evidence="3" id="KW-0719">Serine esterase</keyword>
<evidence type="ECO:0000256" key="6">
    <source>
        <dbReference type="ARBA" id="ARBA00023157"/>
    </source>
</evidence>
<comment type="similarity">
    <text evidence="1">Belongs to the cutinase family.</text>
</comment>
<dbReference type="GO" id="GO:0016052">
    <property type="term" value="P:carbohydrate catabolic process"/>
    <property type="evidence" value="ECO:0007669"/>
    <property type="project" value="TreeGrafter"/>
</dbReference>
<keyword evidence="6 9" id="KW-1015">Disulfide bond</keyword>
<dbReference type="Proteomes" id="UP000241462">
    <property type="component" value="Unassembled WGS sequence"/>
</dbReference>
<accession>A0A2T3AJ03</accession>
<evidence type="ECO:0000313" key="11">
    <source>
        <dbReference type="Proteomes" id="UP000241462"/>
    </source>
</evidence>
<feature type="disulfide bond" evidence="9">
    <location>
        <begin position="201"/>
        <end position="208"/>
    </location>
</feature>
<evidence type="ECO:0000256" key="5">
    <source>
        <dbReference type="ARBA" id="ARBA00022801"/>
    </source>
</evidence>
<evidence type="ECO:0000313" key="10">
    <source>
        <dbReference type="EMBL" id="PSS00548.1"/>
    </source>
</evidence>
<dbReference type="AlphaFoldDB" id="A0A2T3AJ03"/>
<dbReference type="SUPFAM" id="SSF53474">
    <property type="entry name" value="alpha/beta-Hydrolases"/>
    <property type="match status" value="1"/>
</dbReference>
<evidence type="ECO:0000256" key="1">
    <source>
        <dbReference type="ARBA" id="ARBA00007534"/>
    </source>
</evidence>
<evidence type="ECO:0000256" key="8">
    <source>
        <dbReference type="PIRSR" id="PIRSR611150-1"/>
    </source>
</evidence>
<proteinExistence type="inferred from homology"/>
<keyword evidence="11" id="KW-1185">Reference proteome</keyword>
<evidence type="ECO:0000256" key="9">
    <source>
        <dbReference type="PIRSR" id="PIRSR611150-2"/>
    </source>
</evidence>
<evidence type="ECO:0000256" key="2">
    <source>
        <dbReference type="ARBA" id="ARBA00013095"/>
    </source>
</evidence>
<feature type="active site" evidence="8">
    <location>
        <position position="205"/>
    </location>
</feature>
<keyword evidence="5" id="KW-0378">Hydrolase</keyword>
<keyword evidence="4" id="KW-0732">Signal</keyword>
<dbReference type="InterPro" id="IPR029058">
    <property type="entry name" value="AB_hydrolase_fold"/>
</dbReference>
<organism evidence="10 11">
    <name type="scientific">Coniella lustricola</name>
    <dbReference type="NCBI Taxonomy" id="2025994"/>
    <lineage>
        <taxon>Eukaryota</taxon>
        <taxon>Fungi</taxon>
        <taxon>Dikarya</taxon>
        <taxon>Ascomycota</taxon>
        <taxon>Pezizomycotina</taxon>
        <taxon>Sordariomycetes</taxon>
        <taxon>Sordariomycetidae</taxon>
        <taxon>Diaporthales</taxon>
        <taxon>Schizoparmaceae</taxon>
        <taxon>Coniella</taxon>
    </lineage>
</organism>
<dbReference type="InterPro" id="IPR000675">
    <property type="entry name" value="Cutinase/axe"/>
</dbReference>
<dbReference type="EMBL" id="KZ678383">
    <property type="protein sequence ID" value="PSS00548.1"/>
    <property type="molecule type" value="Genomic_DNA"/>
</dbReference>
<dbReference type="GO" id="GO:0050525">
    <property type="term" value="F:cutinase activity"/>
    <property type="evidence" value="ECO:0007669"/>
    <property type="project" value="UniProtKB-EC"/>
</dbReference>
<dbReference type="GO" id="GO:0005576">
    <property type="term" value="C:extracellular region"/>
    <property type="evidence" value="ECO:0007669"/>
    <property type="project" value="InterPro"/>
</dbReference>
<evidence type="ECO:0000256" key="4">
    <source>
        <dbReference type="ARBA" id="ARBA00022729"/>
    </source>
</evidence>
<feature type="active site" description="Proton donor/acceptor" evidence="8">
    <location>
        <position position="218"/>
    </location>
</feature>
<dbReference type="PRINTS" id="PR00129">
    <property type="entry name" value="CUTINASE"/>
</dbReference>
<dbReference type="EC" id="3.1.1.74" evidence="2"/>
<sequence>MLSLTALPTAHASSLTSAVSIIGKIFPDNIVFKGADAAVSSLEALAGKALGYTETRNDLVNGDCGDVLVIFARGTGEPGNVGALVGPEFLEELVEALPGKNVSMQGIDASAYSAKVAQYFEGGSTTGAAAMASYVTQAAKTCTGTSIIMSGWSQGAQVVHLAAKKVGTSGMAAVSAVVTFGDPDKNSTIAGISSSKVKVICHDNDGICNFGAILEPTHFTYAKDTPAAAAWVASVL</sequence>
<reference evidence="10 11" key="1">
    <citation type="journal article" date="2018" name="Mycol. Prog.">
        <title>Coniella lustricola, a new species from submerged detritus.</title>
        <authorList>
            <person name="Raudabaugh D.B."/>
            <person name="Iturriaga T."/>
            <person name="Carver A."/>
            <person name="Mondo S."/>
            <person name="Pangilinan J."/>
            <person name="Lipzen A."/>
            <person name="He G."/>
            <person name="Amirebrahimi M."/>
            <person name="Grigoriev I.V."/>
            <person name="Miller A.N."/>
        </authorList>
    </citation>
    <scope>NUCLEOTIDE SEQUENCE [LARGE SCALE GENOMIC DNA]</scope>
    <source>
        <strain evidence="10 11">B22-T-1</strain>
    </source>
</reference>
<evidence type="ECO:0000256" key="3">
    <source>
        <dbReference type="ARBA" id="ARBA00022487"/>
    </source>
</evidence>
<dbReference type="SMART" id="SM01110">
    <property type="entry name" value="Cutinase"/>
    <property type="match status" value="1"/>
</dbReference>
<gene>
    <name evidence="10" type="ORF">BD289DRAFT_361082</name>
</gene>
<feature type="disulfide bond" evidence="9">
    <location>
        <begin position="64"/>
        <end position="142"/>
    </location>
</feature>
<dbReference type="Gene3D" id="3.40.50.1820">
    <property type="entry name" value="alpha/beta hydrolase"/>
    <property type="match status" value="1"/>
</dbReference>
<feature type="active site" description="Nucleophile" evidence="8">
    <location>
        <position position="153"/>
    </location>
</feature>
<dbReference type="PANTHER" id="PTHR48250">
    <property type="entry name" value="CUTINASE 2-RELATED"/>
    <property type="match status" value="1"/>
</dbReference>
<protein>
    <recommendedName>
        <fullName evidence="2">cutinase</fullName>
        <ecNumber evidence="2">3.1.1.74</ecNumber>
    </recommendedName>
</protein>
<dbReference type="OrthoDB" id="2975078at2759"/>
<name>A0A2T3AJ03_9PEZI</name>
<dbReference type="PANTHER" id="PTHR48250:SF2">
    <property type="entry name" value="CUTINASE"/>
    <property type="match status" value="1"/>
</dbReference>
<comment type="catalytic activity">
    <reaction evidence="7">
        <text>cutin + H2O = cutin monomers.</text>
        <dbReference type="EC" id="3.1.1.74"/>
    </reaction>
</comment>